<comment type="similarity">
    <text evidence="1">Belongs to the P-Pant transferase superfamily. AcpS family.</text>
</comment>
<dbReference type="KEGG" id="bvk:117232679"/>
<evidence type="ECO:0000313" key="12">
    <source>
        <dbReference type="RefSeq" id="XP_033348101.1"/>
    </source>
</evidence>
<sequence length="275" mass="32148">MFQSIRWAFNWKEWNPSEKDFAYAISCIQLEEKQRLGRFVFRKDIRASLAGRLMMRKFVNEYEHIPYSAIVFARDAYNKPILKNVSSNLSFNISHHGNYTVLAGETRNVNLGIDVMKFEYTGGKQLPEFFRIMNRNFSPLEWGEINMFSNDIDKISMFCRHWALKESYVKAIGKGITIDLRSMSFKTNSELMENSVTTDTVLYINDVKQDWLFEETLLNSQHCVAIALQKSGKAPNSQKKIFEYVNSDILLANAIPLFPQDPKYTEEYFKKKEHP</sequence>
<keyword evidence="4 12" id="KW-0808">Transferase</keyword>
<evidence type="ECO:0000256" key="3">
    <source>
        <dbReference type="ARBA" id="ARBA00016301"/>
    </source>
</evidence>
<evidence type="ECO:0000256" key="7">
    <source>
        <dbReference type="ARBA" id="ARBA00048641"/>
    </source>
</evidence>
<dbReference type="GO" id="GO:0005829">
    <property type="term" value="C:cytosol"/>
    <property type="evidence" value="ECO:0007669"/>
    <property type="project" value="TreeGrafter"/>
</dbReference>
<protein>
    <recommendedName>
        <fullName evidence="3">L-aminoadipate-semialdehyde dehydrogenase-phosphopantetheinyl transferase</fullName>
        <ecNumber evidence="2">2.7.8.7</ecNumber>
    </recommendedName>
    <alternativeName>
        <fullName evidence="5">4'-phosphopantetheinyl transferase</fullName>
    </alternativeName>
    <alternativeName>
        <fullName evidence="6">Alpha-aminoadipic semialdehyde dehydrogenase-phosphopantetheinyl transferase</fullName>
    </alternativeName>
</protein>
<dbReference type="SUPFAM" id="SSF56214">
    <property type="entry name" value="4'-phosphopantetheinyl transferase"/>
    <property type="match status" value="2"/>
</dbReference>
<evidence type="ECO:0000313" key="11">
    <source>
        <dbReference type="Proteomes" id="UP000504631"/>
    </source>
</evidence>
<dbReference type="RefSeq" id="XP_033348101.1">
    <property type="nucleotide sequence ID" value="XM_033492210.1"/>
</dbReference>
<dbReference type="Pfam" id="PF22624">
    <property type="entry name" value="AASDHPPT_N"/>
    <property type="match status" value="1"/>
</dbReference>
<evidence type="ECO:0000256" key="8">
    <source>
        <dbReference type="ARBA" id="ARBA00048794"/>
    </source>
</evidence>
<dbReference type="PANTHER" id="PTHR12215">
    <property type="entry name" value="PHOSPHOPANTETHEINE TRANSFERASE"/>
    <property type="match status" value="1"/>
</dbReference>
<dbReference type="PANTHER" id="PTHR12215:SF10">
    <property type="entry name" value="L-AMINOADIPATE-SEMIALDEHYDE DEHYDROGENASE-PHOSPHOPANTETHEINYL TRANSFERASE"/>
    <property type="match status" value="1"/>
</dbReference>
<dbReference type="GO" id="GO:0000287">
    <property type="term" value="F:magnesium ion binding"/>
    <property type="evidence" value="ECO:0007669"/>
    <property type="project" value="InterPro"/>
</dbReference>
<feature type="domain" description="4'-phosphopantetheinyl transferase" evidence="9">
    <location>
        <begin position="111"/>
        <end position="225"/>
    </location>
</feature>
<dbReference type="Proteomes" id="UP000504631">
    <property type="component" value="Unplaced"/>
</dbReference>
<name>A0A6J3K6K4_9HYME</name>
<feature type="domain" description="4'-phosphopantetheinyl transferase N-terminal" evidence="10">
    <location>
        <begin position="12"/>
        <end position="106"/>
    </location>
</feature>
<evidence type="ECO:0000259" key="10">
    <source>
        <dbReference type="Pfam" id="PF22624"/>
    </source>
</evidence>
<evidence type="ECO:0000256" key="5">
    <source>
        <dbReference type="ARBA" id="ARBA00030484"/>
    </source>
</evidence>
<dbReference type="InterPro" id="IPR050559">
    <property type="entry name" value="P-Pant_transferase_sf"/>
</dbReference>
<dbReference type="GO" id="GO:0008897">
    <property type="term" value="F:holo-[acyl-carrier-protein] synthase activity"/>
    <property type="evidence" value="ECO:0007669"/>
    <property type="project" value="UniProtKB-EC"/>
</dbReference>
<dbReference type="EC" id="2.7.8.7" evidence="2"/>
<dbReference type="AlphaFoldDB" id="A0A6J3K6K4"/>
<organism evidence="11 12">
    <name type="scientific">Bombus vosnesenskii</name>
    <dbReference type="NCBI Taxonomy" id="207650"/>
    <lineage>
        <taxon>Eukaryota</taxon>
        <taxon>Metazoa</taxon>
        <taxon>Ecdysozoa</taxon>
        <taxon>Arthropoda</taxon>
        <taxon>Hexapoda</taxon>
        <taxon>Insecta</taxon>
        <taxon>Pterygota</taxon>
        <taxon>Neoptera</taxon>
        <taxon>Endopterygota</taxon>
        <taxon>Hymenoptera</taxon>
        <taxon>Apocrita</taxon>
        <taxon>Aculeata</taxon>
        <taxon>Apoidea</taxon>
        <taxon>Anthophila</taxon>
        <taxon>Apidae</taxon>
        <taxon>Bombus</taxon>
        <taxon>Pyrobombus</taxon>
    </lineage>
</organism>
<dbReference type="Pfam" id="PF01648">
    <property type="entry name" value="ACPS"/>
    <property type="match status" value="1"/>
</dbReference>
<dbReference type="InterPro" id="IPR055066">
    <property type="entry name" value="AASDHPPT_N"/>
</dbReference>
<evidence type="ECO:0000256" key="6">
    <source>
        <dbReference type="ARBA" id="ARBA00033443"/>
    </source>
</evidence>
<dbReference type="GeneID" id="117232679"/>
<gene>
    <name evidence="12" type="primary">LOC117232679</name>
</gene>
<comment type="catalytic activity">
    <reaction evidence="8">
        <text>apo-[ACP] + acetyl-CoA = acetyl-[ACP] + adenosine 3',5'-bisphosphate + H(+)</text>
        <dbReference type="Rhea" id="RHEA:46564"/>
        <dbReference type="Rhea" id="RHEA-COMP:9621"/>
        <dbReference type="Rhea" id="RHEA-COMP:9690"/>
        <dbReference type="ChEBI" id="CHEBI:15378"/>
        <dbReference type="ChEBI" id="CHEBI:29999"/>
        <dbReference type="ChEBI" id="CHEBI:57288"/>
        <dbReference type="ChEBI" id="CHEBI:58343"/>
        <dbReference type="ChEBI" id="CHEBI:78446"/>
    </reaction>
    <physiologicalReaction direction="left-to-right" evidence="8">
        <dbReference type="Rhea" id="RHEA:46565"/>
    </physiologicalReaction>
</comment>
<comment type="catalytic activity">
    <reaction evidence="7">
        <text>apo-[ACP] + CoA = holo-[ACP] + adenosine 3',5'-bisphosphate + H(+)</text>
        <dbReference type="Rhea" id="RHEA:12068"/>
        <dbReference type="Rhea" id="RHEA-COMP:9685"/>
        <dbReference type="Rhea" id="RHEA-COMP:9690"/>
        <dbReference type="ChEBI" id="CHEBI:15378"/>
        <dbReference type="ChEBI" id="CHEBI:29999"/>
        <dbReference type="ChEBI" id="CHEBI:57287"/>
        <dbReference type="ChEBI" id="CHEBI:58343"/>
        <dbReference type="ChEBI" id="CHEBI:64479"/>
        <dbReference type="EC" id="2.7.8.7"/>
    </reaction>
    <physiologicalReaction direction="left-to-right" evidence="7">
        <dbReference type="Rhea" id="RHEA:12069"/>
    </physiologicalReaction>
</comment>
<proteinExistence type="inferred from homology"/>
<dbReference type="InterPro" id="IPR037143">
    <property type="entry name" value="4-PPantetheinyl_Trfase_dom_sf"/>
</dbReference>
<dbReference type="FunFam" id="3.90.470.20:FF:000003">
    <property type="entry name" value="L-aminoadipate-semialdehyde dehydrogenase-phosphopantetheinyl transferase"/>
    <property type="match status" value="1"/>
</dbReference>
<dbReference type="GO" id="GO:0019878">
    <property type="term" value="P:lysine biosynthetic process via aminoadipic acid"/>
    <property type="evidence" value="ECO:0007669"/>
    <property type="project" value="TreeGrafter"/>
</dbReference>
<accession>A0A6J3K6K4</accession>
<evidence type="ECO:0000256" key="4">
    <source>
        <dbReference type="ARBA" id="ARBA00022679"/>
    </source>
</evidence>
<evidence type="ECO:0000256" key="1">
    <source>
        <dbReference type="ARBA" id="ARBA00006195"/>
    </source>
</evidence>
<evidence type="ECO:0000259" key="9">
    <source>
        <dbReference type="Pfam" id="PF01648"/>
    </source>
</evidence>
<keyword evidence="11" id="KW-1185">Reference proteome</keyword>
<dbReference type="InterPro" id="IPR008278">
    <property type="entry name" value="4-PPantetheinyl_Trfase_dom"/>
</dbReference>
<reference evidence="12" key="1">
    <citation type="submission" date="2025-08" db="UniProtKB">
        <authorList>
            <consortium name="RefSeq"/>
        </authorList>
    </citation>
    <scope>IDENTIFICATION</scope>
    <source>
        <tissue evidence="12">Muscle</tissue>
    </source>
</reference>
<evidence type="ECO:0000256" key="2">
    <source>
        <dbReference type="ARBA" id="ARBA00013172"/>
    </source>
</evidence>
<dbReference type="Gene3D" id="3.90.470.20">
    <property type="entry name" value="4'-phosphopantetheinyl transferase domain"/>
    <property type="match status" value="2"/>
</dbReference>